<comment type="caution">
    <text evidence="1">The sequence shown here is derived from an EMBL/GenBank/DDBJ whole genome shotgun (WGS) entry which is preliminary data.</text>
</comment>
<reference evidence="2" key="1">
    <citation type="journal article" date="2016" name="Nature">
        <title>The genome of the seagrass Zostera marina reveals angiosperm adaptation to the sea.</title>
        <authorList>
            <person name="Olsen J.L."/>
            <person name="Rouze P."/>
            <person name="Verhelst B."/>
            <person name="Lin Y.-C."/>
            <person name="Bayer T."/>
            <person name="Collen J."/>
            <person name="Dattolo E."/>
            <person name="De Paoli E."/>
            <person name="Dittami S."/>
            <person name="Maumus F."/>
            <person name="Michel G."/>
            <person name="Kersting A."/>
            <person name="Lauritano C."/>
            <person name="Lohaus R."/>
            <person name="Toepel M."/>
            <person name="Tonon T."/>
            <person name="Vanneste K."/>
            <person name="Amirebrahimi M."/>
            <person name="Brakel J."/>
            <person name="Bostroem C."/>
            <person name="Chovatia M."/>
            <person name="Grimwood J."/>
            <person name="Jenkins J.W."/>
            <person name="Jueterbock A."/>
            <person name="Mraz A."/>
            <person name="Stam W.T."/>
            <person name="Tice H."/>
            <person name="Bornberg-Bauer E."/>
            <person name="Green P.J."/>
            <person name="Pearson G.A."/>
            <person name="Procaccini G."/>
            <person name="Duarte C.M."/>
            <person name="Schmutz J."/>
            <person name="Reusch T.B.H."/>
            <person name="Van de Peer Y."/>
        </authorList>
    </citation>
    <scope>NUCLEOTIDE SEQUENCE [LARGE SCALE GENOMIC DNA]</scope>
    <source>
        <strain evidence="2">cv. Finnish</strain>
    </source>
</reference>
<gene>
    <name evidence="1" type="ORF">ZOSMA_409G00140</name>
</gene>
<dbReference type="AlphaFoldDB" id="A0A0K9P319"/>
<keyword evidence="2" id="KW-1185">Reference proteome</keyword>
<dbReference type="EMBL" id="LFYR01001236">
    <property type="protein sequence ID" value="KMZ63456.1"/>
    <property type="molecule type" value="Genomic_DNA"/>
</dbReference>
<dbReference type="Proteomes" id="UP000036987">
    <property type="component" value="Unassembled WGS sequence"/>
</dbReference>
<proteinExistence type="predicted"/>
<evidence type="ECO:0000313" key="2">
    <source>
        <dbReference type="Proteomes" id="UP000036987"/>
    </source>
</evidence>
<sequence>MEVMKSQTLSYFGKALSDHAIKQEKLSEFFIFRCIDCLCVRSTLTDQMLGFQSTYVESPPLGMLWNSKKFLVFS</sequence>
<protein>
    <submittedName>
        <fullName evidence="1">Uncharacterized protein</fullName>
    </submittedName>
</protein>
<accession>A0A0K9P319</accession>
<name>A0A0K9P319_ZOSMR</name>
<evidence type="ECO:0000313" key="1">
    <source>
        <dbReference type="EMBL" id="KMZ63456.1"/>
    </source>
</evidence>
<organism evidence="1 2">
    <name type="scientific">Zostera marina</name>
    <name type="common">Eelgrass</name>
    <dbReference type="NCBI Taxonomy" id="29655"/>
    <lineage>
        <taxon>Eukaryota</taxon>
        <taxon>Viridiplantae</taxon>
        <taxon>Streptophyta</taxon>
        <taxon>Embryophyta</taxon>
        <taxon>Tracheophyta</taxon>
        <taxon>Spermatophyta</taxon>
        <taxon>Magnoliopsida</taxon>
        <taxon>Liliopsida</taxon>
        <taxon>Zosteraceae</taxon>
        <taxon>Zostera</taxon>
    </lineage>
</organism>